<protein>
    <recommendedName>
        <fullName evidence="4">Cadherin domain-containing protein</fullName>
    </recommendedName>
</protein>
<dbReference type="SUPFAM" id="SSF69318">
    <property type="entry name" value="Integrin alpha N-terminal domain"/>
    <property type="match status" value="2"/>
</dbReference>
<evidence type="ECO:0000256" key="1">
    <source>
        <dbReference type="ARBA" id="ARBA00022729"/>
    </source>
</evidence>
<dbReference type="RefSeq" id="WP_040136498.1">
    <property type="nucleotide sequence ID" value="NZ_CP009889.1"/>
</dbReference>
<dbReference type="STRING" id="1348114.OM33_20855"/>
<evidence type="ECO:0000313" key="2">
    <source>
        <dbReference type="EMBL" id="AIY67475.1"/>
    </source>
</evidence>
<dbReference type="Gene3D" id="2.130.10.10">
    <property type="entry name" value="YVTN repeat-like/Quinoprotein amine dehydrogenase"/>
    <property type="match status" value="1"/>
</dbReference>
<reference evidence="2 3" key="1">
    <citation type="submission" date="2014-11" db="EMBL/GenBank/DDBJ databases">
        <title>Complete Genome Sequence of Pseudoalteromonas sp. Strain OCN003 Isolated from Kaneohe Bay, Oahu, Hawaii.</title>
        <authorList>
            <person name="Beurmann S."/>
            <person name="Videau P."/>
            <person name="Ushijima B."/>
            <person name="Smith A.M."/>
            <person name="Aeby G.S."/>
            <person name="Callahan S.M."/>
            <person name="Belcaid M."/>
        </authorList>
    </citation>
    <scope>NUCLEOTIDE SEQUENCE [LARGE SCALE GENOMIC DNA]</scope>
    <source>
        <strain evidence="2 3">OCN003</strain>
    </source>
</reference>
<dbReference type="SUPFAM" id="SSF50998">
    <property type="entry name" value="Quinoprotein alcohol dehydrogenase-like"/>
    <property type="match status" value="1"/>
</dbReference>
<keyword evidence="1" id="KW-0732">Signal</keyword>
<dbReference type="KEGG" id="pseo:OM33_20855"/>
<dbReference type="PANTHER" id="PTHR44103:SF1">
    <property type="entry name" value="PROPROTEIN CONVERTASE P"/>
    <property type="match status" value="1"/>
</dbReference>
<name>A0A0A7ELC3_9GAMM</name>
<dbReference type="Proteomes" id="UP000030341">
    <property type="component" value="Chromosome 2"/>
</dbReference>
<dbReference type="AlphaFoldDB" id="A0A0A7ELC3"/>
<evidence type="ECO:0000313" key="3">
    <source>
        <dbReference type="Proteomes" id="UP000030341"/>
    </source>
</evidence>
<dbReference type="eggNOG" id="COG1520">
    <property type="taxonomic scope" value="Bacteria"/>
</dbReference>
<dbReference type="OrthoDB" id="6285949at2"/>
<dbReference type="PANTHER" id="PTHR44103">
    <property type="entry name" value="PROPROTEIN CONVERTASE P"/>
    <property type="match status" value="1"/>
</dbReference>
<evidence type="ECO:0008006" key="4">
    <source>
        <dbReference type="Google" id="ProtNLM"/>
    </source>
</evidence>
<gene>
    <name evidence="2" type="ORF">OM33_20855</name>
</gene>
<accession>A0A0A7ELC3</accession>
<proteinExistence type="predicted"/>
<dbReference type="Pfam" id="PF13517">
    <property type="entry name" value="FG-GAP_3"/>
    <property type="match status" value="1"/>
</dbReference>
<organism evidence="2 3">
    <name type="scientific">Pseudoalteromonas piratica</name>
    <dbReference type="NCBI Taxonomy" id="1348114"/>
    <lineage>
        <taxon>Bacteria</taxon>
        <taxon>Pseudomonadati</taxon>
        <taxon>Pseudomonadota</taxon>
        <taxon>Gammaproteobacteria</taxon>
        <taxon>Alteromonadales</taxon>
        <taxon>Pseudoalteromonadaceae</taxon>
        <taxon>Pseudoalteromonas</taxon>
    </lineage>
</organism>
<dbReference type="InterPro" id="IPR015943">
    <property type="entry name" value="WD40/YVTN_repeat-like_dom_sf"/>
</dbReference>
<dbReference type="EMBL" id="CP009889">
    <property type="protein sequence ID" value="AIY67475.1"/>
    <property type="molecule type" value="Genomic_DNA"/>
</dbReference>
<dbReference type="InterPro" id="IPR013517">
    <property type="entry name" value="FG-GAP"/>
</dbReference>
<keyword evidence="3" id="KW-1185">Reference proteome</keyword>
<sequence>MNIGTAKSPIVYSKKQLPVRSPSEMIDTRIKQSQVFDSNEQLTKIWGLYTFGTGIGYTGFYAADFNQDGSNSIVFSSGAGFGSNTAISVLEKKDNYEIVDQFTLPDASSVNSLVGFFDDTSDNHLLFVAGSNGKVYTYNLTSKRWLDDSLSFSANKLIIADVNSSKGEELIAIGSYSTSVFSLSGTTALSTYEFGDNNAVVGHFMSSNSVDIALGSGKVYTLKDTEAELIWDYSTTGSFGSYLGKVDSDSDGIEELIGAKSWYSLESFDVSEQAMLWSHRSDLDIDAMYLFDVNNDGIDEILYGDGQWGSVHALSAKTGERLWKVNNPNHGVTQIFVADIDNDAEHELIWGNGYSSTGSDHLMIHDLNSLEQEWISSDISGPFHGHTYADVDNDGETEIVAVSFESNSGYDDGVIYIFDAKTKALEWQSAENLFNGNAWTGVHDLTVADVDNDGKNEIIVGTDRLYDGVVYVIDGEKGSVEYSKVLDSGSPIYSVTTADIDNDGEVEIIAAGGKEHTGSPGKYIYILNGKDGELEKKSPILSTGWDDIKHIEVFDQTKDGLLDVVAVSNGVIKVYDVANDKITSSFTSSVVDISFGIFDENIQLIALHQDGAIYSYDEDLKENQFLSVCNSNPITLSRISYGKLGYTCQNDFGFVDLSTTEVTAKYSGIGQFWKVSALETANGYEYLVGGSSLAVFQEASDKLELTALNAFEQTHAKQILNGQLTVEQSVENLQFIIIDAPEYGEVEFIDRVTGEYKYIPNGNIVGEDSFSFIALAGASESNIATITIDLTNNSPEVVDQTISLHWQGTHQVQLNASDADNDQLFYRIVKDVNKGMLTPVNINTGLFEYTNEGNDISPVSFSFTVSDTLATSDVVTMIISFSNAAPIANDLTVETYYATKLHSQVSATDENSDTLTFELISQPATGELTLDIESGLFEYQPHGQDSYTTTFTYRAFDGVDYSETQTVIIKVVGEPAPIIQKEKSSGGSGRYFLLPLLFILLMRTKRKSVH</sequence>
<dbReference type="InterPro" id="IPR028994">
    <property type="entry name" value="Integrin_alpha_N"/>
</dbReference>
<dbReference type="Pfam" id="PF17963">
    <property type="entry name" value="Big_9"/>
    <property type="match status" value="2"/>
</dbReference>
<dbReference type="HOGENOM" id="CLU_297869_0_0_6"/>
<dbReference type="InterPro" id="IPR011047">
    <property type="entry name" value="Quinoprotein_ADH-like_sf"/>
</dbReference>